<reference evidence="2" key="2">
    <citation type="submission" date="2015-03" db="EMBL/GenBank/DDBJ databases">
        <authorList>
            <person name="Chow C.-E.T."/>
            <person name="Winget D.M."/>
            <person name="White R.A.III."/>
            <person name="Hallam S.J."/>
            <person name="Suttle C.A."/>
        </authorList>
    </citation>
    <scope>NUCLEOTIDE SEQUENCE</scope>
    <source>
        <strain evidence="2">Anoxic2_1</strain>
    </source>
</reference>
<proteinExistence type="predicted"/>
<evidence type="ECO:0000256" key="1">
    <source>
        <dbReference type="SAM" id="MobiDB-lite"/>
    </source>
</evidence>
<organism evidence="2">
    <name type="scientific">uncultured marine virus</name>
    <dbReference type="NCBI Taxonomy" id="186617"/>
    <lineage>
        <taxon>Viruses</taxon>
        <taxon>environmental samples</taxon>
    </lineage>
</organism>
<name>A0A0F7L4W6_9VIRU</name>
<reference evidence="2" key="1">
    <citation type="journal article" date="2015" name="Front. Microbiol.">
        <title>Combining genomic sequencing methods to explore viral diversity and reveal potential virus-host interactions.</title>
        <authorList>
            <person name="Chow C.E."/>
            <person name="Winget D.M."/>
            <person name="White R.A.III."/>
            <person name="Hallam S.J."/>
            <person name="Suttle C.A."/>
        </authorList>
    </citation>
    <scope>NUCLEOTIDE SEQUENCE</scope>
    <source>
        <strain evidence="2">Anoxic2_1</strain>
    </source>
</reference>
<accession>A0A0F7L4W6</accession>
<feature type="region of interest" description="Disordered" evidence="1">
    <location>
        <begin position="1"/>
        <end position="20"/>
    </location>
</feature>
<sequence>MRGDARLGYQRVADHQRGRHHAICRGAQQSHRHAGRYASDDRAVCDGVSRADRSERGARAGGCVGCGEDRARARRHEDDEADY</sequence>
<dbReference type="EMBL" id="KR029585">
    <property type="protein sequence ID" value="AKH46567.1"/>
    <property type="molecule type" value="Genomic_DNA"/>
</dbReference>
<protein>
    <submittedName>
        <fullName evidence="2">Uncharacterized protein</fullName>
    </submittedName>
</protein>
<evidence type="ECO:0000313" key="2">
    <source>
        <dbReference type="EMBL" id="AKH46567.1"/>
    </source>
</evidence>